<proteinExistence type="predicted"/>
<dbReference type="InterPro" id="IPR050300">
    <property type="entry name" value="GDXG_lipolytic_enzyme"/>
</dbReference>
<comment type="caution">
    <text evidence="4">The sequence shown here is derived from an EMBL/GenBank/DDBJ whole genome shotgun (WGS) entry which is preliminary data.</text>
</comment>
<evidence type="ECO:0000256" key="1">
    <source>
        <dbReference type="ARBA" id="ARBA00022801"/>
    </source>
</evidence>
<evidence type="ECO:0000313" key="5">
    <source>
        <dbReference type="Proteomes" id="UP000263094"/>
    </source>
</evidence>
<protein>
    <submittedName>
        <fullName evidence="4">Alpha/beta hydrolase</fullName>
    </submittedName>
</protein>
<dbReference type="RefSeq" id="WP_128554584.1">
    <property type="nucleotide sequence ID" value="NZ_QUAK01000022.1"/>
</dbReference>
<keyword evidence="2" id="KW-0732">Signal</keyword>
<reference evidence="4 5" key="1">
    <citation type="submission" date="2018-08" db="EMBL/GenBank/DDBJ databases">
        <title>Isolation, diversity and antifungal activity of Actinobacteria from wheat.</title>
        <authorList>
            <person name="Han C."/>
        </authorList>
    </citation>
    <scope>NUCLEOTIDE SEQUENCE [LARGE SCALE GENOMIC DNA]</scope>
    <source>
        <strain evidence="4 5">NEAU-YY421</strain>
    </source>
</reference>
<dbReference type="SUPFAM" id="SSF53474">
    <property type="entry name" value="alpha/beta-Hydrolases"/>
    <property type="match status" value="1"/>
</dbReference>
<dbReference type="Gene3D" id="3.40.50.1820">
    <property type="entry name" value="alpha/beta hydrolase"/>
    <property type="match status" value="1"/>
</dbReference>
<evidence type="ECO:0000256" key="2">
    <source>
        <dbReference type="SAM" id="SignalP"/>
    </source>
</evidence>
<keyword evidence="1 4" id="KW-0378">Hydrolase</keyword>
<keyword evidence="5" id="KW-1185">Reference proteome</keyword>
<evidence type="ECO:0000313" key="4">
    <source>
        <dbReference type="EMBL" id="RFU87931.1"/>
    </source>
</evidence>
<feature type="chain" id="PRO_5016721490" evidence="2">
    <location>
        <begin position="44"/>
        <end position="306"/>
    </location>
</feature>
<sequence>MRPFFRTGFAGFRTGFSGPSRLRRGLTALAACGALLCAGAATAAPEPADEDAEVPVRSYSYGAHARQSVTVYGDEGPALVILHGGYWARDTDWSGWARWFAEQGLRVYDVDYRLNSDARWPAQRDDVLAALRWIADNGGPEEQRPVLLGSSAGGHLATTAGTYGAGLVRLRGVVALSPVASPYQAWLDGGRKAAGRDRRELRSQARRLAGCDPDRARVECWEQWGDMAARTHASGADDPPMYLIHSARDFVPAAHSQELARAQRAAGAPQGRGVRVRVVPGSGHGAKVLDTAGVLRDVVRAVKGFE</sequence>
<dbReference type="GO" id="GO:0016787">
    <property type="term" value="F:hydrolase activity"/>
    <property type="evidence" value="ECO:0007669"/>
    <property type="project" value="UniProtKB-KW"/>
</dbReference>
<dbReference type="InterPro" id="IPR013094">
    <property type="entry name" value="AB_hydrolase_3"/>
</dbReference>
<dbReference type="InterPro" id="IPR029058">
    <property type="entry name" value="AB_hydrolase_fold"/>
</dbReference>
<name>A0A372MAL9_9ACTN</name>
<organism evidence="4 5">
    <name type="scientific">Streptomyces triticagri</name>
    <dbReference type="NCBI Taxonomy" id="2293568"/>
    <lineage>
        <taxon>Bacteria</taxon>
        <taxon>Bacillati</taxon>
        <taxon>Actinomycetota</taxon>
        <taxon>Actinomycetes</taxon>
        <taxon>Kitasatosporales</taxon>
        <taxon>Streptomycetaceae</taxon>
        <taxon>Streptomyces</taxon>
    </lineage>
</organism>
<dbReference type="OrthoDB" id="255603at2"/>
<dbReference type="EMBL" id="QUAK01000022">
    <property type="protein sequence ID" value="RFU87931.1"/>
    <property type="molecule type" value="Genomic_DNA"/>
</dbReference>
<dbReference type="AlphaFoldDB" id="A0A372MAL9"/>
<gene>
    <name evidence="4" type="ORF">DY218_04475</name>
</gene>
<evidence type="ECO:0000259" key="3">
    <source>
        <dbReference type="Pfam" id="PF07859"/>
    </source>
</evidence>
<dbReference type="Proteomes" id="UP000263094">
    <property type="component" value="Unassembled WGS sequence"/>
</dbReference>
<accession>A0A372MAL9</accession>
<feature type="signal peptide" evidence="2">
    <location>
        <begin position="1"/>
        <end position="43"/>
    </location>
</feature>
<feature type="domain" description="Alpha/beta hydrolase fold-3" evidence="3">
    <location>
        <begin position="79"/>
        <end position="285"/>
    </location>
</feature>
<dbReference type="PANTHER" id="PTHR48081">
    <property type="entry name" value="AB HYDROLASE SUPERFAMILY PROTEIN C4A8.06C"/>
    <property type="match status" value="1"/>
</dbReference>
<dbReference type="Pfam" id="PF07859">
    <property type="entry name" value="Abhydrolase_3"/>
    <property type="match status" value="1"/>
</dbReference>